<reference evidence="1" key="1">
    <citation type="submission" date="2021-06" db="EMBL/GenBank/DDBJ databases">
        <authorList>
            <person name="Kallberg Y."/>
            <person name="Tangrot J."/>
            <person name="Rosling A."/>
        </authorList>
    </citation>
    <scope>NUCLEOTIDE SEQUENCE</scope>
    <source>
        <strain evidence="1">28 12/20/2015</strain>
    </source>
</reference>
<evidence type="ECO:0000313" key="2">
    <source>
        <dbReference type="Proteomes" id="UP000789366"/>
    </source>
</evidence>
<gene>
    <name evidence="1" type="ORF">SPELUC_LOCUS17529</name>
</gene>
<comment type="caution">
    <text evidence="1">The sequence shown here is derived from an EMBL/GenBank/DDBJ whole genome shotgun (WGS) entry which is preliminary data.</text>
</comment>
<name>A0ACA9RJ67_9GLOM</name>
<proteinExistence type="predicted"/>
<dbReference type="EMBL" id="CAJVPW010072542">
    <property type="protein sequence ID" value="CAG8794510.1"/>
    <property type="molecule type" value="Genomic_DNA"/>
</dbReference>
<organism evidence="1 2">
    <name type="scientific">Cetraspora pellucida</name>
    <dbReference type="NCBI Taxonomy" id="1433469"/>
    <lineage>
        <taxon>Eukaryota</taxon>
        <taxon>Fungi</taxon>
        <taxon>Fungi incertae sedis</taxon>
        <taxon>Mucoromycota</taxon>
        <taxon>Glomeromycotina</taxon>
        <taxon>Glomeromycetes</taxon>
        <taxon>Diversisporales</taxon>
        <taxon>Gigasporaceae</taxon>
        <taxon>Cetraspora</taxon>
    </lineage>
</organism>
<keyword evidence="2" id="KW-1185">Reference proteome</keyword>
<protein>
    <submittedName>
        <fullName evidence="1">11189_t:CDS:1</fullName>
    </submittedName>
</protein>
<sequence length="74" mass="8646">MEEDNLFDESFTNQPNNLSNENENKISERLGHNNGSKKQSWVWKYFESKKVVEVTKEKSNIEVTYSSCNILNDS</sequence>
<accession>A0ACA9RJ67</accession>
<evidence type="ECO:0000313" key="1">
    <source>
        <dbReference type="EMBL" id="CAG8794510.1"/>
    </source>
</evidence>
<feature type="non-terminal residue" evidence="1">
    <location>
        <position position="74"/>
    </location>
</feature>
<dbReference type="Proteomes" id="UP000789366">
    <property type="component" value="Unassembled WGS sequence"/>
</dbReference>